<keyword evidence="4 8" id="KW-1003">Cell membrane</keyword>
<dbReference type="PANTHER" id="PTHR30269">
    <property type="entry name" value="TRANSMEMBRANE PROTEIN YFCA"/>
    <property type="match status" value="1"/>
</dbReference>
<proteinExistence type="inferred from homology"/>
<comment type="subcellular location">
    <subcellularLocation>
        <location evidence="1 8">Cell membrane</location>
        <topology evidence="1 8">Multi-pass membrane protein</topology>
    </subcellularLocation>
</comment>
<keyword evidence="3" id="KW-0813">Transport</keyword>
<organism evidence="9 10">
    <name type="scientific">Aquipuribacter hungaricus</name>
    <dbReference type="NCBI Taxonomy" id="545624"/>
    <lineage>
        <taxon>Bacteria</taxon>
        <taxon>Bacillati</taxon>
        <taxon>Actinomycetota</taxon>
        <taxon>Actinomycetes</taxon>
        <taxon>Micrococcales</taxon>
        <taxon>Intrasporangiaceae</taxon>
        <taxon>Aquipuribacter</taxon>
    </lineage>
</organism>
<feature type="transmembrane region" description="Helical" evidence="8">
    <location>
        <begin position="29"/>
        <end position="51"/>
    </location>
</feature>
<name>A0ABV7WF95_9MICO</name>
<evidence type="ECO:0000256" key="6">
    <source>
        <dbReference type="ARBA" id="ARBA00022989"/>
    </source>
</evidence>
<feature type="transmembrane region" description="Helical" evidence="8">
    <location>
        <begin position="72"/>
        <end position="91"/>
    </location>
</feature>
<dbReference type="InterPro" id="IPR002781">
    <property type="entry name" value="TM_pro_TauE-like"/>
</dbReference>
<evidence type="ECO:0000256" key="4">
    <source>
        <dbReference type="ARBA" id="ARBA00022475"/>
    </source>
</evidence>
<dbReference type="PANTHER" id="PTHR30269:SF0">
    <property type="entry name" value="MEMBRANE TRANSPORTER PROTEIN YFCA-RELATED"/>
    <property type="match status" value="1"/>
</dbReference>
<keyword evidence="7 8" id="KW-0472">Membrane</keyword>
<dbReference type="EMBL" id="JBHRWW010000002">
    <property type="protein sequence ID" value="MFC3687597.1"/>
    <property type="molecule type" value="Genomic_DNA"/>
</dbReference>
<comment type="similarity">
    <text evidence="2 8">Belongs to the 4-toluene sulfonate uptake permease (TSUP) (TC 2.A.102) family.</text>
</comment>
<comment type="caution">
    <text evidence="9">The sequence shown here is derived from an EMBL/GenBank/DDBJ whole genome shotgun (WGS) entry which is preliminary data.</text>
</comment>
<evidence type="ECO:0000256" key="3">
    <source>
        <dbReference type="ARBA" id="ARBA00022448"/>
    </source>
</evidence>
<keyword evidence="10" id="KW-1185">Reference proteome</keyword>
<evidence type="ECO:0000256" key="1">
    <source>
        <dbReference type="ARBA" id="ARBA00004651"/>
    </source>
</evidence>
<evidence type="ECO:0000313" key="10">
    <source>
        <dbReference type="Proteomes" id="UP001595685"/>
    </source>
</evidence>
<dbReference type="InterPro" id="IPR052017">
    <property type="entry name" value="TSUP"/>
</dbReference>
<feature type="transmembrane region" description="Helical" evidence="8">
    <location>
        <begin position="217"/>
        <end position="238"/>
    </location>
</feature>
<accession>A0ABV7WF95</accession>
<evidence type="ECO:0000313" key="9">
    <source>
        <dbReference type="EMBL" id="MFC3687597.1"/>
    </source>
</evidence>
<evidence type="ECO:0000256" key="5">
    <source>
        <dbReference type="ARBA" id="ARBA00022692"/>
    </source>
</evidence>
<evidence type="ECO:0000256" key="8">
    <source>
        <dbReference type="RuleBase" id="RU363041"/>
    </source>
</evidence>
<evidence type="ECO:0000256" key="2">
    <source>
        <dbReference type="ARBA" id="ARBA00009142"/>
    </source>
</evidence>
<keyword evidence="6 8" id="KW-1133">Transmembrane helix</keyword>
<evidence type="ECO:0000256" key="7">
    <source>
        <dbReference type="ARBA" id="ARBA00023136"/>
    </source>
</evidence>
<feature type="transmembrane region" description="Helical" evidence="8">
    <location>
        <begin position="245"/>
        <end position="263"/>
    </location>
</feature>
<dbReference type="RefSeq" id="WP_340295604.1">
    <property type="nucleotide sequence ID" value="NZ_JBBEOI010000268.1"/>
</dbReference>
<feature type="transmembrane region" description="Helical" evidence="8">
    <location>
        <begin position="194"/>
        <end position="211"/>
    </location>
</feature>
<keyword evidence="5 8" id="KW-0812">Transmembrane</keyword>
<reference evidence="10" key="1">
    <citation type="journal article" date="2019" name="Int. J. Syst. Evol. Microbiol.">
        <title>The Global Catalogue of Microorganisms (GCM) 10K type strain sequencing project: providing services to taxonomists for standard genome sequencing and annotation.</title>
        <authorList>
            <consortium name="The Broad Institute Genomics Platform"/>
            <consortium name="The Broad Institute Genome Sequencing Center for Infectious Disease"/>
            <person name="Wu L."/>
            <person name="Ma J."/>
        </authorList>
    </citation>
    <scope>NUCLEOTIDE SEQUENCE [LARGE SCALE GENOMIC DNA]</scope>
    <source>
        <strain evidence="10">NCAIM B.02333</strain>
    </source>
</reference>
<gene>
    <name evidence="9" type="ORF">ACFOLH_04505</name>
</gene>
<dbReference type="Pfam" id="PF01925">
    <property type="entry name" value="TauE"/>
    <property type="match status" value="1"/>
</dbReference>
<protein>
    <recommendedName>
        <fullName evidence="8">Probable membrane transporter protein</fullName>
    </recommendedName>
</protein>
<dbReference type="Proteomes" id="UP001595685">
    <property type="component" value="Unassembled WGS sequence"/>
</dbReference>
<sequence length="264" mass="26631">MLDLLLALLAGVAAGTINTIVGSGTLISFPVLLALGLPPVSANITNNLGLVPGSFSGAWGYRAELRGQRRRLLVLLPASVVGGLVGAGLLLVLPESAFQAVVPVLIAVALVLVVVQPRLQAALRRRRAAAVEAGRATVDASGRHTDRYGLAWPITAATGVYGGYFGAAQGVLLVGALGAVLDDDLQRLNGLKNVLAGTVNLVAAVVFVVVAPELVAWSSAAAVALGALLGGVLGARVGRRLPPPLLRGVIVTVGLVAIVALVIG</sequence>
<feature type="transmembrane region" description="Helical" evidence="8">
    <location>
        <begin position="97"/>
        <end position="115"/>
    </location>
</feature>